<protein>
    <submittedName>
        <fullName evidence="1">Uncharacterized protein</fullName>
    </submittedName>
</protein>
<dbReference type="InterPro" id="IPR019734">
    <property type="entry name" value="TPR_rpt"/>
</dbReference>
<organism evidence="1">
    <name type="scientific">marine sediment metagenome</name>
    <dbReference type="NCBI Taxonomy" id="412755"/>
    <lineage>
        <taxon>unclassified sequences</taxon>
        <taxon>metagenomes</taxon>
        <taxon>ecological metagenomes</taxon>
    </lineage>
</organism>
<comment type="caution">
    <text evidence="1">The sequence shown here is derived from an EMBL/GenBank/DDBJ whole genome shotgun (WGS) entry which is preliminary data.</text>
</comment>
<dbReference type="GO" id="GO:0003729">
    <property type="term" value="F:mRNA binding"/>
    <property type="evidence" value="ECO:0007669"/>
    <property type="project" value="InterPro"/>
</dbReference>
<proteinExistence type="predicted"/>
<dbReference type="PANTHER" id="PTHR44917">
    <property type="entry name" value="PROTEIN HIGH CHLOROPHYLL FLUORESCENT 107"/>
    <property type="match status" value="1"/>
</dbReference>
<gene>
    <name evidence="1" type="ORF">S01H4_15545</name>
</gene>
<dbReference type="InterPro" id="IPR044624">
    <property type="entry name" value="Mbb1-like"/>
</dbReference>
<name>X1ABV2_9ZZZZ</name>
<dbReference type="PROSITE" id="PS50005">
    <property type="entry name" value="TPR"/>
    <property type="match status" value="2"/>
</dbReference>
<dbReference type="AlphaFoldDB" id="X1ABV2"/>
<dbReference type="InterPro" id="IPR011990">
    <property type="entry name" value="TPR-like_helical_dom_sf"/>
</dbReference>
<dbReference type="PANTHER" id="PTHR44917:SF1">
    <property type="entry name" value="PROTEIN HIGH CHLOROPHYLL FLUORESCENT 107"/>
    <property type="match status" value="1"/>
</dbReference>
<dbReference type="GO" id="GO:0006397">
    <property type="term" value="P:mRNA processing"/>
    <property type="evidence" value="ECO:0007669"/>
    <property type="project" value="InterPro"/>
</dbReference>
<dbReference type="Pfam" id="PF14559">
    <property type="entry name" value="TPR_19"/>
    <property type="match status" value="1"/>
</dbReference>
<dbReference type="InterPro" id="IPR003107">
    <property type="entry name" value="HAT"/>
</dbReference>
<dbReference type="GO" id="GO:0006417">
    <property type="term" value="P:regulation of translation"/>
    <property type="evidence" value="ECO:0007669"/>
    <property type="project" value="TreeGrafter"/>
</dbReference>
<dbReference type="SMART" id="SM00028">
    <property type="entry name" value="TPR"/>
    <property type="match status" value="4"/>
</dbReference>
<accession>X1ABV2</accession>
<sequence length="266" mass="30407">MLPVYRDFFLIEGGISTARTWRQQWRLAEICRELGFDTEAQDLYRAAAVDSQASGSCRIAAALYCNTQGDYATATELFQLEQKLDRDNPVAYQAYALMLKEQGRFEEAEVQFQQGLQADPTNGPTYQAYALMLKEQGRFEEAEVQFQQGLQADPTSGPTYQAYALMLKEQGRFEEARPLLEHTIRLQPYDVRYRIQWLNLVFYGLDAVDEANAVVKDLLPRDDITGSLRKHLRDTANLIDWRQSLLAGDAEAKHNVQRRSQYTTGS</sequence>
<dbReference type="GO" id="GO:0003727">
    <property type="term" value="F:single-stranded RNA binding"/>
    <property type="evidence" value="ECO:0007669"/>
    <property type="project" value="TreeGrafter"/>
</dbReference>
<dbReference type="Gene3D" id="1.25.40.10">
    <property type="entry name" value="Tetratricopeptide repeat domain"/>
    <property type="match status" value="1"/>
</dbReference>
<dbReference type="SMART" id="SM00386">
    <property type="entry name" value="HAT"/>
    <property type="match status" value="2"/>
</dbReference>
<dbReference type="SUPFAM" id="SSF48452">
    <property type="entry name" value="TPR-like"/>
    <property type="match status" value="1"/>
</dbReference>
<evidence type="ECO:0000313" key="1">
    <source>
        <dbReference type="EMBL" id="GAG70168.1"/>
    </source>
</evidence>
<dbReference type="EMBL" id="BART01006812">
    <property type="protein sequence ID" value="GAG70168.1"/>
    <property type="molecule type" value="Genomic_DNA"/>
</dbReference>
<dbReference type="Pfam" id="PF13428">
    <property type="entry name" value="TPR_14"/>
    <property type="match status" value="1"/>
</dbReference>
<reference evidence="1" key="1">
    <citation type="journal article" date="2014" name="Front. Microbiol.">
        <title>High frequency of phylogenetically diverse reductive dehalogenase-homologous genes in deep subseafloor sedimentary metagenomes.</title>
        <authorList>
            <person name="Kawai M."/>
            <person name="Futagami T."/>
            <person name="Toyoda A."/>
            <person name="Takaki Y."/>
            <person name="Nishi S."/>
            <person name="Hori S."/>
            <person name="Arai W."/>
            <person name="Tsubouchi T."/>
            <person name="Morono Y."/>
            <person name="Uchiyama I."/>
            <person name="Ito T."/>
            <person name="Fujiyama A."/>
            <person name="Inagaki F."/>
            <person name="Takami H."/>
        </authorList>
    </citation>
    <scope>NUCLEOTIDE SEQUENCE</scope>
    <source>
        <strain evidence="1">Expedition CK06-06</strain>
    </source>
</reference>